<keyword evidence="2" id="KW-0175">Coiled coil</keyword>
<dbReference type="NCBIfam" id="TIGR01730">
    <property type="entry name" value="RND_mfp"/>
    <property type="match status" value="1"/>
</dbReference>
<dbReference type="EMBL" id="SMBT01000029">
    <property type="protein sequence ID" value="TCU80291.1"/>
    <property type="molecule type" value="Genomic_DNA"/>
</dbReference>
<dbReference type="InterPro" id="IPR058792">
    <property type="entry name" value="Beta-barrel_RND_2"/>
</dbReference>
<comment type="similarity">
    <text evidence="1">Belongs to the membrane fusion protein (MFP) (TC 8.A.1) family.</text>
</comment>
<dbReference type="GO" id="GO:0015562">
    <property type="term" value="F:efflux transmembrane transporter activity"/>
    <property type="evidence" value="ECO:0007669"/>
    <property type="project" value="TreeGrafter"/>
</dbReference>
<evidence type="ECO:0000313" key="4">
    <source>
        <dbReference type="EMBL" id="STQ89002.1"/>
    </source>
</evidence>
<gene>
    <name evidence="4" type="primary">macA_1</name>
    <name evidence="5" type="ORF">EV682_1296</name>
    <name evidence="4" type="ORF">NCTC11159_00013</name>
</gene>
<dbReference type="AlphaFoldDB" id="A0A377Q2G6"/>
<proteinExistence type="inferred from homology"/>
<dbReference type="SUPFAM" id="SSF111369">
    <property type="entry name" value="HlyD-like secretion proteins"/>
    <property type="match status" value="1"/>
</dbReference>
<dbReference type="Proteomes" id="UP000295794">
    <property type="component" value="Unassembled WGS sequence"/>
</dbReference>
<evidence type="ECO:0000256" key="2">
    <source>
        <dbReference type="SAM" id="Coils"/>
    </source>
</evidence>
<dbReference type="RefSeq" id="WP_115225503.1">
    <property type="nucleotide sequence ID" value="NZ_CAWOLO010000029.1"/>
</dbReference>
<feature type="coiled-coil region" evidence="2">
    <location>
        <begin position="96"/>
        <end position="161"/>
    </location>
</feature>
<organism evidence="4 6">
    <name type="scientific">Iodobacter fluviatilis</name>
    <dbReference type="NCBI Taxonomy" id="537"/>
    <lineage>
        <taxon>Bacteria</taxon>
        <taxon>Pseudomonadati</taxon>
        <taxon>Pseudomonadota</taxon>
        <taxon>Betaproteobacteria</taxon>
        <taxon>Neisseriales</taxon>
        <taxon>Chitinibacteraceae</taxon>
        <taxon>Iodobacter</taxon>
    </lineage>
</organism>
<evidence type="ECO:0000313" key="5">
    <source>
        <dbReference type="EMBL" id="TCU80291.1"/>
    </source>
</evidence>
<dbReference type="Gene3D" id="2.40.420.20">
    <property type="match status" value="1"/>
</dbReference>
<dbReference type="Pfam" id="PF25954">
    <property type="entry name" value="Beta-barrel_RND_2"/>
    <property type="match status" value="1"/>
</dbReference>
<accession>A0A377Q2G6</accession>
<reference evidence="4 6" key="1">
    <citation type="submission" date="2018-06" db="EMBL/GenBank/DDBJ databases">
        <authorList>
            <consortium name="Pathogen Informatics"/>
            <person name="Doyle S."/>
        </authorList>
    </citation>
    <scope>NUCLEOTIDE SEQUENCE [LARGE SCALE GENOMIC DNA]</scope>
    <source>
        <strain evidence="4 6">NCTC11159</strain>
    </source>
</reference>
<protein>
    <submittedName>
        <fullName evidence="4">Macrolide-specific efflux protein macA</fullName>
    </submittedName>
    <submittedName>
        <fullName evidence="5">RND family efflux transporter MFP subunit</fullName>
    </submittedName>
</protein>
<dbReference type="InterPro" id="IPR006143">
    <property type="entry name" value="RND_pump_MFP"/>
</dbReference>
<dbReference type="Gene3D" id="1.10.287.470">
    <property type="entry name" value="Helix hairpin bin"/>
    <property type="match status" value="1"/>
</dbReference>
<dbReference type="PROSITE" id="PS51257">
    <property type="entry name" value="PROKAR_LIPOPROTEIN"/>
    <property type="match status" value="1"/>
</dbReference>
<evidence type="ECO:0000313" key="6">
    <source>
        <dbReference type="Proteomes" id="UP000255108"/>
    </source>
</evidence>
<reference evidence="5 7" key="2">
    <citation type="submission" date="2019-03" db="EMBL/GenBank/DDBJ databases">
        <title>Genomic Encyclopedia of Type Strains, Phase IV (KMG-IV): sequencing the most valuable type-strain genomes for metagenomic binning, comparative biology and taxonomic classification.</title>
        <authorList>
            <person name="Goeker M."/>
        </authorList>
    </citation>
    <scope>NUCLEOTIDE SEQUENCE [LARGE SCALE GENOMIC DNA]</scope>
    <source>
        <strain evidence="5 7">DSM 3764</strain>
    </source>
</reference>
<sequence>MNKAIPLLLMSAALLSACKEEAKPQEEVRPVRTITLATSAANSHAEFSGELHARQESALGFRIPGKLISRLVDIGAEVKTGTPLARIDAQDMVLNAAAAKAQTESAQSQLDQLKLDLSRSQELLAKKFVSQADVDRRQTAVIAAQKQLVQAQSQQQVAQNQAGYTTLLATSDGVITATLAEPGQVLAAGQPVVQLAKAGEKEVFIDLPEARSMDLKPGQKTEISFWALPGKTFNGKVREVSPAADPLSRTYRAKVSLENPSAEIRLGMSATVKSSQNSHTENTSTLPLTAIYGKNKEQRVWLVENKRVKSKPIEAQIDAQHKNNEQVQVKGLKAGDVVVTAGVHLLREGQAVRLLPAQGE</sequence>
<dbReference type="PANTHER" id="PTHR30469:SF15">
    <property type="entry name" value="HLYD FAMILY OF SECRETION PROTEINS"/>
    <property type="match status" value="1"/>
</dbReference>
<dbReference type="PANTHER" id="PTHR30469">
    <property type="entry name" value="MULTIDRUG RESISTANCE PROTEIN MDTA"/>
    <property type="match status" value="1"/>
</dbReference>
<feature type="domain" description="CusB-like beta-barrel" evidence="3">
    <location>
        <begin position="205"/>
        <end position="276"/>
    </location>
</feature>
<evidence type="ECO:0000256" key="1">
    <source>
        <dbReference type="ARBA" id="ARBA00009477"/>
    </source>
</evidence>
<evidence type="ECO:0000313" key="7">
    <source>
        <dbReference type="Proteomes" id="UP000295794"/>
    </source>
</evidence>
<dbReference type="OrthoDB" id="9806939at2"/>
<dbReference type="EMBL" id="UGHR01000001">
    <property type="protein sequence ID" value="STQ89002.1"/>
    <property type="molecule type" value="Genomic_DNA"/>
</dbReference>
<name>A0A377Q2G6_9NEIS</name>
<dbReference type="GO" id="GO:1990281">
    <property type="term" value="C:efflux pump complex"/>
    <property type="evidence" value="ECO:0007669"/>
    <property type="project" value="TreeGrafter"/>
</dbReference>
<keyword evidence="7" id="KW-1185">Reference proteome</keyword>
<dbReference type="Gene3D" id="2.40.50.100">
    <property type="match status" value="1"/>
</dbReference>
<dbReference type="Gene3D" id="2.40.30.170">
    <property type="match status" value="1"/>
</dbReference>
<evidence type="ECO:0000259" key="3">
    <source>
        <dbReference type="Pfam" id="PF25954"/>
    </source>
</evidence>
<dbReference type="Proteomes" id="UP000255108">
    <property type="component" value="Unassembled WGS sequence"/>
</dbReference>